<evidence type="ECO:0008006" key="4">
    <source>
        <dbReference type="Google" id="ProtNLM"/>
    </source>
</evidence>
<dbReference type="RefSeq" id="WP_078318214.1">
    <property type="nucleotide sequence ID" value="NZ_MUYV01000011.1"/>
</dbReference>
<evidence type="ECO:0000256" key="1">
    <source>
        <dbReference type="SAM" id="Coils"/>
    </source>
</evidence>
<evidence type="ECO:0000313" key="3">
    <source>
        <dbReference type="Proteomes" id="UP000190683"/>
    </source>
</evidence>
<feature type="coiled-coil region" evidence="1">
    <location>
        <begin position="116"/>
        <end position="185"/>
    </location>
</feature>
<dbReference type="PROSITE" id="PS51257">
    <property type="entry name" value="PROKAR_LIPOPROTEIN"/>
    <property type="match status" value="1"/>
</dbReference>
<dbReference type="AlphaFoldDB" id="A0A1T0CNI9"/>
<name>A0A1T0CNI9_9GAMM</name>
<dbReference type="Pfam" id="PF10973">
    <property type="entry name" value="DUF2799"/>
    <property type="match status" value="1"/>
</dbReference>
<dbReference type="Proteomes" id="UP000190683">
    <property type="component" value="Unassembled WGS sequence"/>
</dbReference>
<dbReference type="STRING" id="573983.B0681_08015"/>
<dbReference type="InterPro" id="IPR021242">
    <property type="entry name" value="DUF2799"/>
</dbReference>
<protein>
    <recommendedName>
        <fullName evidence="4">DUF2799 domain-containing protein</fullName>
    </recommendedName>
</protein>
<keyword evidence="1" id="KW-0175">Coiled coil</keyword>
<comment type="caution">
    <text evidence="2">The sequence shown here is derived from an EMBL/GenBank/DDBJ whole genome shotgun (WGS) entry which is preliminary data.</text>
</comment>
<sequence length="189" mass="20943">MKAVILTIMGASLAITGCASLSKAECQVADWYQIGAKDGANGHDWNRLASHAKACAKVGIAPDRDTWERGRQAGLHSYCTPANAYRVGSQGSSLKNVCPLELQDHLNRATSYGNSIYRLRRNLENGRKELSTLKDQLKKLQEGDNLEFKSEKEARAYMLQLPAKIRELEANLAYYDAQLDQAIANNPFL</sequence>
<accession>A0A1T0CNI9</accession>
<keyword evidence="3" id="KW-1185">Reference proteome</keyword>
<organism evidence="2 3">
    <name type="scientific">Moraxella porci DSM 25326</name>
    <dbReference type="NCBI Taxonomy" id="573983"/>
    <lineage>
        <taxon>Bacteria</taxon>
        <taxon>Pseudomonadati</taxon>
        <taxon>Pseudomonadota</taxon>
        <taxon>Gammaproteobacteria</taxon>
        <taxon>Moraxellales</taxon>
        <taxon>Moraxellaceae</taxon>
        <taxon>Moraxella</taxon>
    </lineage>
</organism>
<proteinExistence type="predicted"/>
<dbReference type="EMBL" id="MUYV01000011">
    <property type="protein sequence ID" value="OOS23902.1"/>
    <property type="molecule type" value="Genomic_DNA"/>
</dbReference>
<evidence type="ECO:0000313" key="2">
    <source>
        <dbReference type="EMBL" id="OOS23902.1"/>
    </source>
</evidence>
<gene>
    <name evidence="2" type="ORF">B0681_08015</name>
</gene>
<reference evidence="2 3" key="1">
    <citation type="submission" date="2017-02" db="EMBL/GenBank/DDBJ databases">
        <title>Draft genome sequence of Moraxella porci CCUG 54912T type strain.</title>
        <authorList>
            <person name="Salva-Serra F."/>
            <person name="Engstrom-Jakobsson H."/>
            <person name="Thorell K."/>
            <person name="Jaen-Luchoro D."/>
            <person name="Gonzales-Siles L."/>
            <person name="Karlsson R."/>
            <person name="Yazdan S."/>
            <person name="Boulund F."/>
            <person name="Johnning A."/>
            <person name="Engstrand L."/>
            <person name="Kristiansson E."/>
            <person name="Moore E."/>
        </authorList>
    </citation>
    <scope>NUCLEOTIDE SEQUENCE [LARGE SCALE GENOMIC DNA]</scope>
    <source>
        <strain evidence="2 3">CCUG 54912</strain>
    </source>
</reference>